<accession>S9QQA2</accession>
<dbReference type="InterPro" id="IPR051449">
    <property type="entry name" value="ABC-2_transporter_component"/>
</dbReference>
<keyword evidence="9" id="KW-1185">Reference proteome</keyword>
<name>S9QQA2_9RHOB</name>
<evidence type="ECO:0000313" key="9">
    <source>
        <dbReference type="Proteomes" id="UP000015351"/>
    </source>
</evidence>
<reference evidence="9" key="1">
    <citation type="journal article" date="2013" name="Stand. Genomic Sci.">
        <title>Genome sequence of the Litoreibacter arenae type strain (DSM 19593(T)), a member of the Roseobacter clade isolated from sea sand.</title>
        <authorList>
            <person name="Riedel T."/>
            <person name="Fiebig A."/>
            <person name="Petersen J."/>
            <person name="Gronow S."/>
            <person name="Kyrpides N.C."/>
            <person name="Goker M."/>
            <person name="Klenk H.P."/>
        </authorList>
    </citation>
    <scope>NUCLEOTIDE SEQUENCE [LARGE SCALE GENOMIC DNA]</scope>
    <source>
        <strain evidence="9">DSM 19593</strain>
    </source>
</reference>
<dbReference type="PANTHER" id="PTHR30294">
    <property type="entry name" value="MEMBRANE COMPONENT OF ABC TRANSPORTER YHHJ-RELATED"/>
    <property type="match status" value="1"/>
</dbReference>
<evidence type="ECO:0000256" key="6">
    <source>
        <dbReference type="SAM" id="Phobius"/>
    </source>
</evidence>
<comment type="caution">
    <text evidence="8">The sequence shown here is derived from an EMBL/GenBank/DDBJ whole genome shotgun (WGS) entry which is preliminary data.</text>
</comment>
<evidence type="ECO:0000313" key="8">
    <source>
        <dbReference type="EMBL" id="EPX81827.1"/>
    </source>
</evidence>
<comment type="subcellular location">
    <subcellularLocation>
        <location evidence="1">Cell membrane</location>
        <topology evidence="1">Multi-pass membrane protein</topology>
    </subcellularLocation>
</comment>
<dbReference type="GO" id="GO:0140359">
    <property type="term" value="F:ABC-type transporter activity"/>
    <property type="evidence" value="ECO:0007669"/>
    <property type="project" value="InterPro"/>
</dbReference>
<dbReference type="Pfam" id="PF12698">
    <property type="entry name" value="ABC2_membrane_3"/>
    <property type="match status" value="1"/>
</dbReference>
<dbReference type="PATRIC" id="fig|1123360.3.peg.382"/>
<evidence type="ECO:0000256" key="3">
    <source>
        <dbReference type="ARBA" id="ARBA00022692"/>
    </source>
</evidence>
<feature type="transmembrane region" description="Helical" evidence="6">
    <location>
        <begin position="347"/>
        <end position="368"/>
    </location>
</feature>
<feature type="domain" description="ABC-2 type transporter transmembrane" evidence="7">
    <location>
        <begin position="29"/>
        <end position="364"/>
    </location>
</feature>
<keyword evidence="4 6" id="KW-1133">Transmembrane helix</keyword>
<gene>
    <name evidence="8" type="ORF">thalar_00385</name>
</gene>
<dbReference type="Proteomes" id="UP000015351">
    <property type="component" value="Unassembled WGS sequence"/>
</dbReference>
<protein>
    <submittedName>
        <fullName evidence="8">ABC-type multidrug transport system, permease component</fullName>
    </submittedName>
</protein>
<dbReference type="RefSeq" id="WP_021101326.1">
    <property type="nucleotide sequence ID" value="NZ_KE557310.1"/>
</dbReference>
<evidence type="ECO:0000256" key="2">
    <source>
        <dbReference type="ARBA" id="ARBA00022475"/>
    </source>
</evidence>
<evidence type="ECO:0000256" key="4">
    <source>
        <dbReference type="ARBA" id="ARBA00022989"/>
    </source>
</evidence>
<feature type="transmembrane region" description="Helical" evidence="6">
    <location>
        <begin position="256"/>
        <end position="280"/>
    </location>
</feature>
<keyword evidence="5 6" id="KW-0472">Membrane</keyword>
<evidence type="ECO:0000259" key="7">
    <source>
        <dbReference type="Pfam" id="PF12698"/>
    </source>
</evidence>
<dbReference type="AlphaFoldDB" id="S9QQA2"/>
<dbReference type="EMBL" id="AONI01000005">
    <property type="protein sequence ID" value="EPX81827.1"/>
    <property type="molecule type" value="Genomic_DNA"/>
</dbReference>
<dbReference type="GO" id="GO:0005886">
    <property type="term" value="C:plasma membrane"/>
    <property type="evidence" value="ECO:0007669"/>
    <property type="project" value="UniProtKB-SubCell"/>
</dbReference>
<feature type="transmembrane region" description="Helical" evidence="6">
    <location>
        <begin position="186"/>
        <end position="210"/>
    </location>
</feature>
<sequence length="378" mass="40613">MSALRRFMTEIIGVLRNLFADSSARMTMIAGILVYSALYPQPFVGEVLRDVPIAVIDQDNSTESRKLLRLIDANDHVAIMAAVPNMEAARDAFFKRDVYGIVIIPAGFERNLLTGAPAPIAAFGDGSYLLVYSNIMGAVTSVARAMGVEVNLARLTDTGMDEDQARTALAPVTVTNIAVFNPQGGYASYVVPASFVLILQQTLLMGIGLLHAGRRFPTGLGMWAAPVAYIGLYLGWIAFTQLLLPAFYGIPRVGNIGTLMLIGLPFLSACTALGFALALLIPRREGVVFFLVVMGLPLFFLSGIAWPIESIPEYLHMLSLLVPSSSAISAFVAVNQMGATPKDIADAVQIQIILAFGYTLLAILIYRIKGAQHQVTGS</sequence>
<dbReference type="STRING" id="1123360.thalar_00385"/>
<evidence type="ECO:0000256" key="5">
    <source>
        <dbReference type="ARBA" id="ARBA00023136"/>
    </source>
</evidence>
<feature type="transmembrane region" description="Helical" evidence="6">
    <location>
        <begin position="287"/>
        <end position="308"/>
    </location>
</feature>
<evidence type="ECO:0000256" key="1">
    <source>
        <dbReference type="ARBA" id="ARBA00004651"/>
    </source>
</evidence>
<dbReference type="eggNOG" id="COG0842">
    <property type="taxonomic scope" value="Bacteria"/>
</dbReference>
<dbReference type="InterPro" id="IPR013525">
    <property type="entry name" value="ABC2_TM"/>
</dbReference>
<feature type="transmembrane region" description="Helical" evidence="6">
    <location>
        <begin position="222"/>
        <end position="244"/>
    </location>
</feature>
<dbReference type="Gene3D" id="3.40.1710.10">
    <property type="entry name" value="abc type-2 transporter like domain"/>
    <property type="match status" value="1"/>
</dbReference>
<keyword evidence="2" id="KW-1003">Cell membrane</keyword>
<dbReference type="HOGENOM" id="CLU_039483_10_1_5"/>
<keyword evidence="3 6" id="KW-0812">Transmembrane</keyword>
<proteinExistence type="predicted"/>
<dbReference type="PANTHER" id="PTHR30294:SF46">
    <property type="entry name" value="ABC TRANSPORTER PERMEASE"/>
    <property type="match status" value="1"/>
</dbReference>
<organism evidence="8 9">
    <name type="scientific">Litoreibacter arenae DSM 19593</name>
    <dbReference type="NCBI Taxonomy" id="1123360"/>
    <lineage>
        <taxon>Bacteria</taxon>
        <taxon>Pseudomonadati</taxon>
        <taxon>Pseudomonadota</taxon>
        <taxon>Alphaproteobacteria</taxon>
        <taxon>Rhodobacterales</taxon>
        <taxon>Roseobacteraceae</taxon>
        <taxon>Litoreibacter</taxon>
    </lineage>
</organism>